<dbReference type="EMBL" id="LN854558">
    <property type="protein sequence ID" value="CRL46844.1"/>
    <property type="molecule type" value="Genomic_DNA"/>
</dbReference>
<organism evidence="7 8">
    <name type="scientific">Sodalis glossinidius (strain morsitans)</name>
    <dbReference type="NCBI Taxonomy" id="343509"/>
    <lineage>
        <taxon>Bacteria</taxon>
        <taxon>Pseudomonadati</taxon>
        <taxon>Pseudomonadota</taxon>
        <taxon>Gammaproteobacteria</taxon>
        <taxon>Enterobacterales</taxon>
        <taxon>Bruguierivoracaceae</taxon>
        <taxon>Sodalis</taxon>
    </lineage>
</organism>
<geneLocation type="plasmid" evidence="8">
    <name>psg1</name>
</geneLocation>
<protein>
    <recommendedName>
        <fullName evidence="3">Relaxosome protein TraY</fullName>
    </recommendedName>
</protein>
<dbReference type="RefSeq" id="WP_166506929.1">
    <property type="nucleotide sequence ID" value="NZ_LN854558.1"/>
</dbReference>
<proteinExistence type="inferred from homology"/>
<dbReference type="InterPro" id="IPR008876">
    <property type="entry name" value="TraY"/>
</dbReference>
<evidence type="ECO:0000256" key="1">
    <source>
        <dbReference type="ARBA" id="ARBA00004496"/>
    </source>
</evidence>
<accession>A0A193QNP4</accession>
<reference evidence="8" key="1">
    <citation type="submission" date="2015-05" db="EMBL/GenBank/DDBJ databases">
        <authorList>
            <person name="Goodhead I."/>
        </authorList>
    </citation>
    <scope>NUCLEOTIDE SEQUENCE [LARGE SCALE GENOMIC DNA]</scope>
    <source>
        <strain evidence="8">morsitans</strain>
        <plasmid evidence="8">psg1</plasmid>
    </source>
</reference>
<evidence type="ECO:0000313" key="8">
    <source>
        <dbReference type="Proteomes" id="UP000245838"/>
    </source>
</evidence>
<evidence type="ECO:0000256" key="6">
    <source>
        <dbReference type="ARBA" id="ARBA00023125"/>
    </source>
</evidence>
<comment type="subcellular location">
    <subcellularLocation>
        <location evidence="1">Cytoplasm</location>
    </subcellularLocation>
</comment>
<sequence>MRHQRRDDNPNKLITFNLNQEYTALLYASIQKTGKSRSGEVKLWVQDHLKRFPDFNPDSREVMKSQITSESLSL</sequence>
<gene>
    <name evidence="7" type="ORF">SGGMMB4_05808</name>
</gene>
<evidence type="ECO:0000256" key="4">
    <source>
        <dbReference type="ARBA" id="ARBA00022490"/>
    </source>
</evidence>
<comment type="similarity">
    <text evidence="2">Belongs to the TraY family.</text>
</comment>
<keyword evidence="4" id="KW-0963">Cytoplasm</keyword>
<dbReference type="GO" id="GO:0005737">
    <property type="term" value="C:cytoplasm"/>
    <property type="evidence" value="ECO:0007669"/>
    <property type="project" value="UniProtKB-SubCell"/>
</dbReference>
<evidence type="ECO:0000256" key="5">
    <source>
        <dbReference type="ARBA" id="ARBA00022971"/>
    </source>
</evidence>
<evidence type="ECO:0000256" key="2">
    <source>
        <dbReference type="ARBA" id="ARBA00007183"/>
    </source>
</evidence>
<keyword evidence="6" id="KW-0238">DNA-binding</keyword>
<evidence type="ECO:0000313" key="7">
    <source>
        <dbReference type="EMBL" id="CRL46844.1"/>
    </source>
</evidence>
<dbReference type="AlphaFoldDB" id="A0A193QNP4"/>
<dbReference type="GO" id="GO:0003677">
    <property type="term" value="F:DNA binding"/>
    <property type="evidence" value="ECO:0007669"/>
    <property type="project" value="UniProtKB-KW"/>
</dbReference>
<dbReference type="Pfam" id="PF05509">
    <property type="entry name" value="TraY"/>
    <property type="match status" value="1"/>
</dbReference>
<keyword evidence="5" id="KW-0184">Conjugation</keyword>
<dbReference type="Proteomes" id="UP000245838">
    <property type="component" value="Plasmid psg1"/>
</dbReference>
<evidence type="ECO:0000256" key="3">
    <source>
        <dbReference type="ARBA" id="ARBA00020541"/>
    </source>
</evidence>
<name>A0A193QNP4_SODGM</name>